<dbReference type="GO" id="GO:0000166">
    <property type="term" value="F:nucleotide binding"/>
    <property type="evidence" value="ECO:0007669"/>
    <property type="project" value="InterPro"/>
</dbReference>
<keyword evidence="1" id="KW-0560">Oxidoreductase</keyword>
<dbReference type="SUPFAM" id="SSF55347">
    <property type="entry name" value="Glyceraldehyde-3-phosphate dehydrogenase-like, C-terminal domain"/>
    <property type="match status" value="1"/>
</dbReference>
<feature type="domain" description="Gfo/Idh/MocA-like oxidoreductase C-terminal" evidence="4">
    <location>
        <begin position="166"/>
        <end position="360"/>
    </location>
</feature>
<evidence type="ECO:0000313" key="6">
    <source>
        <dbReference type="Proteomes" id="UP000236584"/>
    </source>
</evidence>
<dbReference type="GO" id="GO:0016491">
    <property type="term" value="F:oxidoreductase activity"/>
    <property type="evidence" value="ECO:0007669"/>
    <property type="project" value="UniProtKB-KW"/>
</dbReference>
<dbReference type="Pfam" id="PF02894">
    <property type="entry name" value="GFO_IDH_MocA_C"/>
    <property type="match status" value="1"/>
</dbReference>
<reference evidence="5 6" key="1">
    <citation type="submission" date="2018-01" db="EMBL/GenBank/DDBJ databases">
        <title>Complete genome sequence of Salinigranum rubrum GX10T, an extremely halophilic archaeon isolated from a marine solar saltern.</title>
        <authorList>
            <person name="Han S."/>
        </authorList>
    </citation>
    <scope>NUCLEOTIDE SEQUENCE [LARGE SCALE GENOMIC DNA]</scope>
    <source>
        <strain evidence="5 6">GX10</strain>
    </source>
</reference>
<dbReference type="EMBL" id="CP026309">
    <property type="protein sequence ID" value="AUV82598.1"/>
    <property type="molecule type" value="Genomic_DNA"/>
</dbReference>
<dbReference type="AlphaFoldDB" id="A0A2I8VL06"/>
<evidence type="ECO:0000259" key="4">
    <source>
        <dbReference type="Pfam" id="PF02894"/>
    </source>
</evidence>
<dbReference type="InterPro" id="IPR000683">
    <property type="entry name" value="Gfo/Idh/MocA-like_OxRdtase_N"/>
</dbReference>
<dbReference type="RefSeq" id="WP_103426287.1">
    <property type="nucleotide sequence ID" value="NZ_CP026309.1"/>
</dbReference>
<dbReference type="PANTHER" id="PTHR43818">
    <property type="entry name" value="BCDNA.GH03377"/>
    <property type="match status" value="1"/>
</dbReference>
<evidence type="ECO:0000259" key="3">
    <source>
        <dbReference type="Pfam" id="PF01408"/>
    </source>
</evidence>
<accession>A0A2I8VL06</accession>
<dbReference type="KEGG" id="srub:C2R22_13895"/>
<sequence>MTYDVALVGTGADPDDPSTDGFAMAYRHARAYSRLESCRVAACADIVIENARRFAAEYDIDEDGVFREYETMLEEAEPDIVSVCVPPAIHADIVIGCAESDVPQAIHCEKPMAGTWGECREMARVCDEHDIQLTFNHQRRFGHPFRKAKVLVDDGSIGRLERIEVGGKNLYDYGSHLFDLCGYFTEQEPVEYVLGQIDYSEENVQFGMHNENQSIVQWRYENGVGGMASTGAESLLRSQMRLVGDDGVIEIGHEDGPPLRFRSSSTTGWMAVDTEGDTVHGPTSSRASAAVRFVADRLPLVPADRLVPEPSTFVDRAIADVVASLAESRESELSASNALQATELIFAAWESARRRGRVDLPLDVETNPLEEMVTDGHLPVQPSSSASSS</sequence>
<evidence type="ECO:0000256" key="2">
    <source>
        <dbReference type="SAM" id="MobiDB-lite"/>
    </source>
</evidence>
<dbReference type="Pfam" id="PF01408">
    <property type="entry name" value="GFO_IDH_MocA"/>
    <property type="match status" value="1"/>
</dbReference>
<feature type="region of interest" description="Disordered" evidence="2">
    <location>
        <begin position="369"/>
        <end position="389"/>
    </location>
</feature>
<keyword evidence="6" id="KW-1185">Reference proteome</keyword>
<dbReference type="Proteomes" id="UP000236584">
    <property type="component" value="Chromosome"/>
</dbReference>
<proteinExistence type="predicted"/>
<organism evidence="5 6">
    <name type="scientific">Salinigranum rubrum</name>
    <dbReference type="NCBI Taxonomy" id="755307"/>
    <lineage>
        <taxon>Archaea</taxon>
        <taxon>Methanobacteriati</taxon>
        <taxon>Methanobacteriota</taxon>
        <taxon>Stenosarchaea group</taxon>
        <taxon>Halobacteria</taxon>
        <taxon>Halobacteriales</taxon>
        <taxon>Haloferacaceae</taxon>
        <taxon>Salinigranum</taxon>
    </lineage>
</organism>
<dbReference type="InterPro" id="IPR036291">
    <property type="entry name" value="NAD(P)-bd_dom_sf"/>
</dbReference>
<dbReference type="Gene3D" id="3.40.50.720">
    <property type="entry name" value="NAD(P)-binding Rossmann-like Domain"/>
    <property type="match status" value="1"/>
</dbReference>
<protein>
    <submittedName>
        <fullName evidence="5">Glucose-fructose oxidoreductase</fullName>
    </submittedName>
</protein>
<gene>
    <name evidence="5" type="ORF">C2R22_13895</name>
</gene>
<feature type="domain" description="Gfo/Idh/MocA-like oxidoreductase N-terminal" evidence="3">
    <location>
        <begin position="23"/>
        <end position="137"/>
    </location>
</feature>
<dbReference type="PANTHER" id="PTHR43818:SF11">
    <property type="entry name" value="BCDNA.GH03377"/>
    <property type="match status" value="1"/>
</dbReference>
<evidence type="ECO:0000256" key="1">
    <source>
        <dbReference type="ARBA" id="ARBA00023002"/>
    </source>
</evidence>
<name>A0A2I8VL06_9EURY</name>
<dbReference type="SUPFAM" id="SSF51735">
    <property type="entry name" value="NAD(P)-binding Rossmann-fold domains"/>
    <property type="match status" value="1"/>
</dbReference>
<dbReference type="InterPro" id="IPR050463">
    <property type="entry name" value="Gfo/Idh/MocA_oxidrdct_glycsds"/>
</dbReference>
<dbReference type="Gene3D" id="3.30.360.10">
    <property type="entry name" value="Dihydrodipicolinate Reductase, domain 2"/>
    <property type="match status" value="1"/>
</dbReference>
<dbReference type="GeneID" id="35593204"/>
<dbReference type="InterPro" id="IPR004104">
    <property type="entry name" value="Gfo/Idh/MocA-like_OxRdtase_C"/>
</dbReference>
<evidence type="ECO:0000313" key="5">
    <source>
        <dbReference type="EMBL" id="AUV82598.1"/>
    </source>
</evidence>